<dbReference type="GO" id="GO:0043565">
    <property type="term" value="F:sequence-specific DNA binding"/>
    <property type="evidence" value="ECO:0007669"/>
    <property type="project" value="InterPro"/>
</dbReference>
<feature type="domain" description="HTH araC/xylS-type" evidence="4">
    <location>
        <begin position="26"/>
        <end position="124"/>
    </location>
</feature>
<dbReference type="InterPro" id="IPR009057">
    <property type="entry name" value="Homeodomain-like_sf"/>
</dbReference>
<dbReference type="Gene3D" id="1.10.10.60">
    <property type="entry name" value="Homeodomain-like"/>
    <property type="match status" value="2"/>
</dbReference>
<dbReference type="Proteomes" id="UP000000552">
    <property type="component" value="Chromosome"/>
</dbReference>
<evidence type="ECO:0000256" key="2">
    <source>
        <dbReference type="ARBA" id="ARBA00023125"/>
    </source>
</evidence>
<dbReference type="InterPro" id="IPR050204">
    <property type="entry name" value="AraC_XylS_family_regulators"/>
</dbReference>
<dbReference type="KEGG" id="mlo:mlr1696"/>
<evidence type="ECO:0000256" key="3">
    <source>
        <dbReference type="ARBA" id="ARBA00023163"/>
    </source>
</evidence>
<gene>
    <name evidence="5" type="ordered locus">mlr1696</name>
</gene>
<dbReference type="SMART" id="SM00342">
    <property type="entry name" value="HTH_ARAC"/>
    <property type="match status" value="1"/>
</dbReference>
<proteinExistence type="predicted"/>
<dbReference type="EMBL" id="BA000012">
    <property type="protein sequence ID" value="BAB49010.1"/>
    <property type="molecule type" value="Genomic_DNA"/>
</dbReference>
<dbReference type="eggNOG" id="COG2207">
    <property type="taxonomic scope" value="Bacteria"/>
</dbReference>
<keyword evidence="3" id="KW-0804">Transcription</keyword>
<sequence length="129" mass="14766">MLDAADASAPQEARTRINTMQDFRVRKAIQLMKANVCERISFDDVARSVGLSRPHFFALFKEQTNLTPNVYWNTLRMEEAVRQLQWSQEPLISVACNLGFTTQGNFSRFFRDHVGVPPTLYREAARANA</sequence>
<dbReference type="PROSITE" id="PS01124">
    <property type="entry name" value="HTH_ARAC_FAMILY_2"/>
    <property type="match status" value="1"/>
</dbReference>
<keyword evidence="1" id="KW-0805">Transcription regulation</keyword>
<evidence type="ECO:0000259" key="4">
    <source>
        <dbReference type="PROSITE" id="PS01124"/>
    </source>
</evidence>
<dbReference type="HOGENOM" id="CLU_000445_81_5_5"/>
<dbReference type="PANTHER" id="PTHR46796">
    <property type="entry name" value="HTH-TYPE TRANSCRIPTIONAL ACTIVATOR RHAS-RELATED"/>
    <property type="match status" value="1"/>
</dbReference>
<dbReference type="GO" id="GO:0003700">
    <property type="term" value="F:DNA-binding transcription factor activity"/>
    <property type="evidence" value="ECO:0007669"/>
    <property type="project" value="InterPro"/>
</dbReference>
<protein>
    <submittedName>
        <fullName evidence="5">Probable transcriptional regulator</fullName>
    </submittedName>
</protein>
<dbReference type="InterPro" id="IPR018062">
    <property type="entry name" value="HTH_AraC-typ_CS"/>
</dbReference>
<evidence type="ECO:0000313" key="5">
    <source>
        <dbReference type="EMBL" id="BAB49010.1"/>
    </source>
</evidence>
<name>Q98K04_RHILO</name>
<dbReference type="InterPro" id="IPR018060">
    <property type="entry name" value="HTH_AraC"/>
</dbReference>
<dbReference type="SUPFAM" id="SSF46689">
    <property type="entry name" value="Homeodomain-like"/>
    <property type="match status" value="2"/>
</dbReference>
<organism evidence="5 6">
    <name type="scientific">Mesorhizobium japonicum (strain LMG 29417 / CECT 9101 / MAFF 303099)</name>
    <name type="common">Mesorhizobium loti (strain MAFF 303099)</name>
    <dbReference type="NCBI Taxonomy" id="266835"/>
    <lineage>
        <taxon>Bacteria</taxon>
        <taxon>Pseudomonadati</taxon>
        <taxon>Pseudomonadota</taxon>
        <taxon>Alphaproteobacteria</taxon>
        <taxon>Hyphomicrobiales</taxon>
        <taxon>Phyllobacteriaceae</taxon>
        <taxon>Mesorhizobium</taxon>
    </lineage>
</organism>
<keyword evidence="2" id="KW-0238">DNA-binding</keyword>
<dbReference type="AlphaFoldDB" id="Q98K04"/>
<dbReference type="PANTHER" id="PTHR46796:SF2">
    <property type="entry name" value="TRANSCRIPTIONAL REGULATORY PROTEIN"/>
    <property type="match status" value="1"/>
</dbReference>
<evidence type="ECO:0000256" key="1">
    <source>
        <dbReference type="ARBA" id="ARBA00023015"/>
    </source>
</evidence>
<evidence type="ECO:0000313" key="6">
    <source>
        <dbReference type="Proteomes" id="UP000000552"/>
    </source>
</evidence>
<dbReference type="Pfam" id="PF12833">
    <property type="entry name" value="HTH_18"/>
    <property type="match status" value="1"/>
</dbReference>
<dbReference type="PROSITE" id="PS00041">
    <property type="entry name" value="HTH_ARAC_FAMILY_1"/>
    <property type="match status" value="1"/>
</dbReference>
<reference evidence="5 6" key="1">
    <citation type="journal article" date="2000" name="DNA Res.">
        <title>Complete genome structure of the nitrogen-fixing symbiotic bacterium Mesorhizobium loti.</title>
        <authorList>
            <person name="Kaneko T."/>
            <person name="Nakamura Y."/>
            <person name="Sato S."/>
            <person name="Asamizu E."/>
            <person name="Kato T."/>
            <person name="Sasamoto S."/>
            <person name="Watanabe A."/>
            <person name="Idesawa K."/>
            <person name="Ishikawa A."/>
            <person name="Kawashima K."/>
            <person name="Kimura T."/>
            <person name="Kishida Y."/>
            <person name="Kiyokawa C."/>
            <person name="Kohara M."/>
            <person name="Matsumoto M."/>
            <person name="Matsuno A."/>
            <person name="Mochizuki Y."/>
            <person name="Nakayama S."/>
            <person name="Nakazaki N."/>
            <person name="Shimpo S."/>
            <person name="Sugimoto M."/>
            <person name="Takeuchi C."/>
            <person name="Yamada M."/>
            <person name="Tabata S."/>
        </authorList>
    </citation>
    <scope>NUCLEOTIDE SEQUENCE [LARGE SCALE GENOMIC DNA]</scope>
    <source>
        <strain evidence="6">LMG 29417 / CECT 9101 / MAFF 303099</strain>
    </source>
</reference>
<accession>Q98K04</accession>